<reference evidence="1" key="2">
    <citation type="submission" date="2021-03" db="UniProtKB">
        <authorList>
            <consortium name="EnsemblPlants"/>
        </authorList>
    </citation>
    <scope>IDENTIFICATION</scope>
</reference>
<evidence type="ECO:0000313" key="1">
    <source>
        <dbReference type="EnsemblPlants" id="cds.novel_model_4338_5bd9a17a"/>
    </source>
</evidence>
<proteinExistence type="predicted"/>
<reference evidence="1" key="1">
    <citation type="submission" date="2018-11" db="EMBL/GenBank/DDBJ databases">
        <authorList>
            <person name="Grassa J C."/>
        </authorList>
    </citation>
    <scope>NUCLEOTIDE SEQUENCE [LARGE SCALE GENOMIC DNA]</scope>
</reference>
<evidence type="ECO:0000313" key="2">
    <source>
        <dbReference type="Proteomes" id="UP000596661"/>
    </source>
</evidence>
<keyword evidence="2" id="KW-1185">Reference proteome</keyword>
<dbReference type="EnsemblPlants" id="novel_model_4338_5bd9a17a">
    <property type="protein sequence ID" value="cds.novel_model_4338_5bd9a17a"/>
    <property type="gene ID" value="novel_gene_2264_5bd9a17a"/>
</dbReference>
<accession>A0A803R2L9</accession>
<organism evidence="1 2">
    <name type="scientific">Cannabis sativa</name>
    <name type="common">Hemp</name>
    <name type="synonym">Marijuana</name>
    <dbReference type="NCBI Taxonomy" id="3483"/>
    <lineage>
        <taxon>Eukaryota</taxon>
        <taxon>Viridiplantae</taxon>
        <taxon>Streptophyta</taxon>
        <taxon>Embryophyta</taxon>
        <taxon>Tracheophyta</taxon>
        <taxon>Spermatophyta</taxon>
        <taxon>Magnoliopsida</taxon>
        <taxon>eudicotyledons</taxon>
        <taxon>Gunneridae</taxon>
        <taxon>Pentapetalae</taxon>
        <taxon>rosids</taxon>
        <taxon>fabids</taxon>
        <taxon>Rosales</taxon>
        <taxon>Cannabaceae</taxon>
        <taxon>Cannabis</taxon>
    </lineage>
</organism>
<dbReference type="Gramene" id="novel_model_4338_5bd9a17a">
    <property type="protein sequence ID" value="cds.novel_model_4338_5bd9a17a"/>
    <property type="gene ID" value="novel_gene_2264_5bd9a17a"/>
</dbReference>
<sequence>MWIVTWHLTSRYLRKFQDSNRRYFYRQKYDLGIYLLLGIKLRYLYRKLLKKKSKFKGVLPLKKKR</sequence>
<protein>
    <submittedName>
        <fullName evidence="1">Uncharacterized protein</fullName>
    </submittedName>
</protein>
<dbReference type="AlphaFoldDB" id="A0A803R2L9"/>
<dbReference type="EMBL" id="UZAU01000425">
    <property type="status" value="NOT_ANNOTATED_CDS"/>
    <property type="molecule type" value="Genomic_DNA"/>
</dbReference>
<name>A0A803R2L9_CANSA</name>
<dbReference type="Proteomes" id="UP000596661">
    <property type="component" value="Chromosome 5"/>
</dbReference>